<evidence type="ECO:0000256" key="1">
    <source>
        <dbReference type="SAM" id="Phobius"/>
    </source>
</evidence>
<dbReference type="OrthoDB" id="2971069at2"/>
<keyword evidence="1" id="KW-1133">Transmembrane helix</keyword>
<accession>A0A3L7JVH7</accession>
<feature type="transmembrane region" description="Helical" evidence="1">
    <location>
        <begin position="13"/>
        <end position="36"/>
    </location>
</feature>
<keyword evidence="3" id="KW-1185">Reference proteome</keyword>
<sequence length="117" mass="13583">MEHNQVISKKMKFIAVGMIVLLLLTILVPLGLFGLYKYNAHALKRDTFDHLSNEGYSRNEIRNVEVVFKEGALLSTLVEFVDEPHVQYWYDEREGQIVQIGTYDSNGLNEMKLRHLE</sequence>
<dbReference type="AlphaFoldDB" id="A0A3L7JVH7"/>
<keyword evidence="1" id="KW-0812">Transmembrane</keyword>
<evidence type="ECO:0000313" key="2">
    <source>
        <dbReference type="EMBL" id="RLQ94540.1"/>
    </source>
</evidence>
<dbReference type="EMBL" id="RCVZ01000009">
    <property type="protein sequence ID" value="RLQ94540.1"/>
    <property type="molecule type" value="Genomic_DNA"/>
</dbReference>
<reference evidence="2 3" key="1">
    <citation type="submission" date="2018-10" db="EMBL/GenBank/DDBJ databases">
        <title>Falsibacillus sp. genome draft.</title>
        <authorList>
            <person name="Shi S."/>
        </authorList>
    </citation>
    <scope>NUCLEOTIDE SEQUENCE [LARGE SCALE GENOMIC DNA]</scope>
    <source>
        <strain evidence="2 3">GY 10110</strain>
    </source>
</reference>
<proteinExistence type="predicted"/>
<dbReference type="Proteomes" id="UP000276770">
    <property type="component" value="Unassembled WGS sequence"/>
</dbReference>
<comment type="caution">
    <text evidence="2">The sequence shown here is derived from an EMBL/GenBank/DDBJ whole genome shotgun (WGS) entry which is preliminary data.</text>
</comment>
<gene>
    <name evidence="2" type="ORF">D9X91_13435</name>
</gene>
<organism evidence="2 3">
    <name type="scientific">Falsibacillus albus</name>
    <dbReference type="NCBI Taxonomy" id="2478915"/>
    <lineage>
        <taxon>Bacteria</taxon>
        <taxon>Bacillati</taxon>
        <taxon>Bacillota</taxon>
        <taxon>Bacilli</taxon>
        <taxon>Bacillales</taxon>
        <taxon>Bacillaceae</taxon>
        <taxon>Falsibacillus</taxon>
    </lineage>
</organism>
<protein>
    <submittedName>
        <fullName evidence="2">DUF3139 domain-containing protein</fullName>
    </submittedName>
</protein>
<evidence type="ECO:0000313" key="3">
    <source>
        <dbReference type="Proteomes" id="UP000276770"/>
    </source>
</evidence>
<keyword evidence="1" id="KW-0472">Membrane</keyword>
<dbReference type="RefSeq" id="WP_121681153.1">
    <property type="nucleotide sequence ID" value="NZ_RCVZ01000009.1"/>
</dbReference>
<name>A0A3L7JVH7_9BACI</name>